<dbReference type="CDD" id="cd16841">
    <property type="entry name" value="RraA_family"/>
    <property type="match status" value="1"/>
</dbReference>
<sequence length="160" mass="17155">MDFKTADLYDSHGESLRVCEPIFRDFGGRVRFCGPIVTVKCFEDNSFVKSTLAEPGEGRVLVVDAGGSLRCAMLGDLIAASAVEQGWAGVILFGCVRDSAEIAGMPLGVKALATNPRKSQRRGEGQRDIPVTFAGVRFAPGDQVYCDEDGILVAEQPLLD</sequence>
<dbReference type="Proteomes" id="UP001597337">
    <property type="component" value="Unassembled WGS sequence"/>
</dbReference>
<gene>
    <name evidence="10" type="primary">rraA</name>
    <name evidence="10" type="ORF">ACFSJC_17895</name>
</gene>
<protein>
    <recommendedName>
        <fullName evidence="9">4-hydroxy-4-methyl-2-oxoglutarate aldolase</fullName>
        <shortName evidence="9">HMG aldolase</shortName>
        <ecNumber evidence="9">4.1.1.112</ecNumber>
        <ecNumber evidence="9">4.1.3.17</ecNumber>
    </recommendedName>
    <alternativeName>
        <fullName evidence="9">Oxaloacetate decarboxylase</fullName>
    </alternativeName>
</protein>
<proteinExistence type="inferred from homology"/>
<dbReference type="EMBL" id="JBHUHX010000052">
    <property type="protein sequence ID" value="MFD2113724.1"/>
    <property type="molecule type" value="Genomic_DNA"/>
</dbReference>
<evidence type="ECO:0000256" key="5">
    <source>
        <dbReference type="ARBA" id="ARBA00022723"/>
    </source>
</evidence>
<evidence type="ECO:0000256" key="1">
    <source>
        <dbReference type="ARBA" id="ARBA00001342"/>
    </source>
</evidence>
<comment type="caution">
    <text evidence="10">The sequence shown here is derived from an EMBL/GenBank/DDBJ whole genome shotgun (WGS) entry which is preliminary data.</text>
</comment>
<dbReference type="SUPFAM" id="SSF89562">
    <property type="entry name" value="RraA-like"/>
    <property type="match status" value="1"/>
</dbReference>
<dbReference type="PANTHER" id="PTHR33254">
    <property type="entry name" value="4-HYDROXY-4-METHYL-2-OXOGLUTARATE ALDOLASE 3-RELATED"/>
    <property type="match status" value="1"/>
</dbReference>
<evidence type="ECO:0000313" key="11">
    <source>
        <dbReference type="Proteomes" id="UP001597337"/>
    </source>
</evidence>
<evidence type="ECO:0000256" key="4">
    <source>
        <dbReference type="ARBA" id="ARBA00011233"/>
    </source>
</evidence>
<dbReference type="InterPro" id="IPR005493">
    <property type="entry name" value="RraA/RraA-like"/>
</dbReference>
<comment type="similarity">
    <text evidence="3 9">Belongs to the class II aldolase/RraA-like family.</text>
</comment>
<comment type="catalytic activity">
    <reaction evidence="8 9">
        <text>oxaloacetate + H(+) = pyruvate + CO2</text>
        <dbReference type="Rhea" id="RHEA:15641"/>
        <dbReference type="ChEBI" id="CHEBI:15361"/>
        <dbReference type="ChEBI" id="CHEBI:15378"/>
        <dbReference type="ChEBI" id="CHEBI:16452"/>
        <dbReference type="ChEBI" id="CHEBI:16526"/>
        <dbReference type="EC" id="4.1.1.112"/>
    </reaction>
</comment>
<keyword evidence="5 9" id="KW-0479">Metal-binding</keyword>
<dbReference type="NCBIfam" id="NF006875">
    <property type="entry name" value="PRK09372.1"/>
    <property type="match status" value="1"/>
</dbReference>
<dbReference type="RefSeq" id="WP_386028587.1">
    <property type="nucleotide sequence ID" value="NZ_JBHUHX010000052.1"/>
</dbReference>
<dbReference type="EC" id="4.1.1.112" evidence="9"/>
<dbReference type="NCBIfam" id="TIGR01935">
    <property type="entry name" value="NOT-MenG"/>
    <property type="match status" value="1"/>
</dbReference>
<comment type="catalytic activity">
    <reaction evidence="1 9">
        <text>4-hydroxy-4-methyl-2-oxoglutarate = 2 pyruvate</text>
        <dbReference type="Rhea" id="RHEA:22748"/>
        <dbReference type="ChEBI" id="CHEBI:15361"/>
        <dbReference type="ChEBI" id="CHEBI:58276"/>
        <dbReference type="EC" id="4.1.3.17"/>
    </reaction>
</comment>
<evidence type="ECO:0000256" key="6">
    <source>
        <dbReference type="ARBA" id="ARBA00023239"/>
    </source>
</evidence>
<dbReference type="Pfam" id="PF03737">
    <property type="entry name" value="RraA-like"/>
    <property type="match status" value="1"/>
</dbReference>
<organism evidence="10 11">
    <name type="scientific">Thiorhodococcus fuscus</name>
    <dbReference type="NCBI Taxonomy" id="527200"/>
    <lineage>
        <taxon>Bacteria</taxon>
        <taxon>Pseudomonadati</taxon>
        <taxon>Pseudomonadota</taxon>
        <taxon>Gammaproteobacteria</taxon>
        <taxon>Chromatiales</taxon>
        <taxon>Chromatiaceae</taxon>
        <taxon>Thiorhodococcus</taxon>
    </lineage>
</organism>
<dbReference type="EC" id="4.1.3.17" evidence="9"/>
<dbReference type="Gene3D" id="3.50.30.40">
    <property type="entry name" value="Ribonuclease E inhibitor RraA/RraA-like"/>
    <property type="match status" value="1"/>
</dbReference>
<evidence type="ECO:0000256" key="8">
    <source>
        <dbReference type="ARBA" id="ARBA00047973"/>
    </source>
</evidence>
<comment type="subunit">
    <text evidence="4 9">Homotrimer.</text>
</comment>
<evidence type="ECO:0000256" key="7">
    <source>
        <dbReference type="ARBA" id="ARBA00025046"/>
    </source>
</evidence>
<evidence type="ECO:0000256" key="3">
    <source>
        <dbReference type="ARBA" id="ARBA00008621"/>
    </source>
</evidence>
<keyword evidence="11" id="KW-1185">Reference proteome</keyword>
<evidence type="ECO:0000313" key="10">
    <source>
        <dbReference type="EMBL" id="MFD2113724.1"/>
    </source>
</evidence>
<name>A0ABW4YDG4_9GAMM</name>
<evidence type="ECO:0000256" key="2">
    <source>
        <dbReference type="ARBA" id="ARBA00001968"/>
    </source>
</evidence>
<reference evidence="11" key="1">
    <citation type="journal article" date="2019" name="Int. J. Syst. Evol. Microbiol.">
        <title>The Global Catalogue of Microorganisms (GCM) 10K type strain sequencing project: providing services to taxonomists for standard genome sequencing and annotation.</title>
        <authorList>
            <consortium name="The Broad Institute Genomics Platform"/>
            <consortium name="The Broad Institute Genome Sequencing Center for Infectious Disease"/>
            <person name="Wu L."/>
            <person name="Ma J."/>
        </authorList>
    </citation>
    <scope>NUCLEOTIDE SEQUENCE [LARGE SCALE GENOMIC DNA]</scope>
    <source>
        <strain evidence="11">KACC 12597</strain>
    </source>
</reference>
<comment type="cofactor">
    <cofactor evidence="2 9">
        <name>a divalent metal cation</name>
        <dbReference type="ChEBI" id="CHEBI:60240"/>
    </cofactor>
</comment>
<dbReference type="PANTHER" id="PTHR33254:SF4">
    <property type="entry name" value="4-HYDROXY-4-METHYL-2-OXOGLUTARATE ALDOLASE 3-RELATED"/>
    <property type="match status" value="1"/>
</dbReference>
<dbReference type="InterPro" id="IPR036704">
    <property type="entry name" value="RraA/RraA-like_sf"/>
</dbReference>
<comment type="function">
    <text evidence="7 9">Catalyzes the aldol cleavage of 4-hydroxy-4-methyl-2-oxoglutarate (HMG) into 2 molecules of pyruvate. Also contains a secondary oxaloacetate (OAA) decarboxylase activity due to the common pyruvate enolate transition state formed following C-C bond cleavage in the retro-aldol and decarboxylation reactions.</text>
</comment>
<dbReference type="InterPro" id="IPR010203">
    <property type="entry name" value="RraA"/>
</dbReference>
<keyword evidence="6 9" id="KW-0456">Lyase</keyword>
<evidence type="ECO:0000256" key="9">
    <source>
        <dbReference type="RuleBase" id="RU004338"/>
    </source>
</evidence>
<accession>A0ABW4YDG4</accession>